<gene>
    <name evidence="8" type="ORF">CAP51_09210</name>
</gene>
<dbReference type="OrthoDB" id="9812221at2"/>
<evidence type="ECO:0000256" key="1">
    <source>
        <dbReference type="ARBA" id="ARBA00004141"/>
    </source>
</evidence>
<dbReference type="PROSITE" id="PS50850">
    <property type="entry name" value="MFS"/>
    <property type="match status" value="1"/>
</dbReference>
<dbReference type="InterPro" id="IPR036259">
    <property type="entry name" value="MFS_trans_sf"/>
</dbReference>
<dbReference type="GO" id="GO:0022857">
    <property type="term" value="F:transmembrane transporter activity"/>
    <property type="evidence" value="ECO:0007669"/>
    <property type="project" value="InterPro"/>
</dbReference>
<keyword evidence="9" id="KW-1185">Reference proteome</keyword>
<dbReference type="RefSeq" id="WP_087620472.1">
    <property type="nucleotide sequence ID" value="NZ_NEXX01000003.1"/>
</dbReference>
<name>A0A1Z9YXD9_9GAMM</name>
<dbReference type="PANTHER" id="PTHR42718:SF9">
    <property type="entry name" value="MAJOR FACILITATOR SUPERFAMILY MULTIDRUG TRANSPORTER MFSC"/>
    <property type="match status" value="1"/>
</dbReference>
<evidence type="ECO:0000256" key="4">
    <source>
        <dbReference type="ARBA" id="ARBA00022989"/>
    </source>
</evidence>
<feature type="transmembrane region" description="Helical" evidence="6">
    <location>
        <begin position="349"/>
        <end position="371"/>
    </location>
</feature>
<keyword evidence="2" id="KW-0813">Transport</keyword>
<keyword evidence="4 6" id="KW-1133">Transmembrane helix</keyword>
<dbReference type="Pfam" id="PF07690">
    <property type="entry name" value="MFS_1"/>
    <property type="match status" value="1"/>
</dbReference>
<evidence type="ECO:0000256" key="5">
    <source>
        <dbReference type="ARBA" id="ARBA00023136"/>
    </source>
</evidence>
<evidence type="ECO:0000313" key="8">
    <source>
        <dbReference type="EMBL" id="OUY06867.1"/>
    </source>
</evidence>
<dbReference type="EMBL" id="NEXX01000003">
    <property type="protein sequence ID" value="OUY06867.1"/>
    <property type="molecule type" value="Genomic_DNA"/>
</dbReference>
<organism evidence="8 9">
    <name type="scientific">Acinetobacter populi</name>
    <dbReference type="NCBI Taxonomy" id="1582270"/>
    <lineage>
        <taxon>Bacteria</taxon>
        <taxon>Pseudomonadati</taxon>
        <taxon>Pseudomonadota</taxon>
        <taxon>Gammaproteobacteria</taxon>
        <taxon>Moraxellales</taxon>
        <taxon>Moraxellaceae</taxon>
        <taxon>Acinetobacter</taxon>
    </lineage>
</organism>
<keyword evidence="5 6" id="KW-0472">Membrane</keyword>
<dbReference type="Gene3D" id="1.20.1250.20">
    <property type="entry name" value="MFS general substrate transporter like domains"/>
    <property type="match status" value="1"/>
</dbReference>
<accession>A0A1Z9YXD9</accession>
<dbReference type="Proteomes" id="UP000196536">
    <property type="component" value="Unassembled WGS sequence"/>
</dbReference>
<evidence type="ECO:0000256" key="3">
    <source>
        <dbReference type="ARBA" id="ARBA00022692"/>
    </source>
</evidence>
<feature type="transmembrane region" description="Helical" evidence="6">
    <location>
        <begin position="214"/>
        <end position="233"/>
    </location>
</feature>
<feature type="transmembrane region" description="Helical" evidence="6">
    <location>
        <begin position="283"/>
        <end position="303"/>
    </location>
</feature>
<sequence>MSDHHASSVPKGPPGIILFTPRIACGLLGILIAAMVAGLNNRVAGLVLVDMQGALGFASDDASWLNTVYSAGELAAMPFATWCAITFSMRRFHSLMLSTALCLAAIIPFIHNLNLLLTVRALQGLCSGALIPILMMAALRFLPPHIRLHGLALYALTATFSPNVALAIATWSVDHVEDWRWAYWHVIPLGLMALGLVNYGIPKMPLVLPRLKQGNWLGMCLGIPGLAFLVIAFDQGVRLDWFHSPIIQSSLLAGIVFTCLFLITEWRHPTPFMKLQLLQRRNLGLGFSVFFILLIVMSSAVVLPSNTLMHLHNFRLQQIAAIGLVVGLPQLVLGSIVALLLYQKWVDARYLFALGLMCIALACWMASFITSDWRIAEFMPAEILQMIGQPLAVVSMLFLGTSVVQPMEGPYVAGIINTLRAFGTVFGASVVGQFLSQRSKIYHEQLLDQAALHTHQSTPFNINLAQLAADISQQATILATADLYRFFAIIAVVLIPIVLCLQYIPAPQLQTAPKAPQPNDSK</sequence>
<dbReference type="InterPro" id="IPR020846">
    <property type="entry name" value="MFS_dom"/>
</dbReference>
<dbReference type="InterPro" id="IPR011701">
    <property type="entry name" value="MFS"/>
</dbReference>
<feature type="transmembrane region" description="Helical" evidence="6">
    <location>
        <begin position="411"/>
        <end position="435"/>
    </location>
</feature>
<feature type="transmembrane region" description="Helical" evidence="6">
    <location>
        <begin position="483"/>
        <end position="504"/>
    </location>
</feature>
<feature type="transmembrane region" description="Helical" evidence="6">
    <location>
        <begin position="95"/>
        <end position="115"/>
    </location>
</feature>
<keyword evidence="3 6" id="KW-0812">Transmembrane</keyword>
<feature type="transmembrane region" description="Helical" evidence="6">
    <location>
        <begin position="245"/>
        <end position="263"/>
    </location>
</feature>
<feature type="transmembrane region" description="Helical" evidence="6">
    <location>
        <begin position="319"/>
        <end position="342"/>
    </location>
</feature>
<protein>
    <submittedName>
        <fullName evidence="8">MFS transporter</fullName>
    </submittedName>
</protein>
<proteinExistence type="predicted"/>
<reference evidence="8 9" key="1">
    <citation type="submission" date="2017-05" db="EMBL/GenBank/DDBJ databases">
        <title>Acinetobacter populi ANC 5415 (= PBJ7), whole genome shotgun sequencing project.</title>
        <authorList>
            <person name="Nemec A."/>
            <person name="Radolfova-Krizova L."/>
        </authorList>
    </citation>
    <scope>NUCLEOTIDE SEQUENCE [LARGE SCALE GENOMIC DNA]</scope>
    <source>
        <strain evidence="8 9">PBJ7</strain>
    </source>
</reference>
<feature type="transmembrane region" description="Helical" evidence="6">
    <location>
        <begin position="121"/>
        <end position="139"/>
    </location>
</feature>
<evidence type="ECO:0000256" key="6">
    <source>
        <dbReference type="SAM" id="Phobius"/>
    </source>
</evidence>
<evidence type="ECO:0000256" key="2">
    <source>
        <dbReference type="ARBA" id="ARBA00022448"/>
    </source>
</evidence>
<feature type="transmembrane region" description="Helical" evidence="6">
    <location>
        <begin position="151"/>
        <end position="171"/>
    </location>
</feature>
<dbReference type="GO" id="GO:0016020">
    <property type="term" value="C:membrane"/>
    <property type="evidence" value="ECO:0007669"/>
    <property type="project" value="UniProtKB-SubCell"/>
</dbReference>
<feature type="domain" description="Major facilitator superfamily (MFS) profile" evidence="7">
    <location>
        <begin position="26"/>
        <end position="508"/>
    </location>
</feature>
<evidence type="ECO:0000259" key="7">
    <source>
        <dbReference type="PROSITE" id="PS50850"/>
    </source>
</evidence>
<dbReference type="PANTHER" id="PTHR42718">
    <property type="entry name" value="MAJOR FACILITATOR SUPERFAMILY MULTIDRUG TRANSPORTER MFSC"/>
    <property type="match status" value="1"/>
</dbReference>
<feature type="transmembrane region" description="Helical" evidence="6">
    <location>
        <begin position="16"/>
        <end position="39"/>
    </location>
</feature>
<comment type="subcellular location">
    <subcellularLocation>
        <location evidence="1">Membrane</location>
        <topology evidence="1">Multi-pass membrane protein</topology>
    </subcellularLocation>
</comment>
<dbReference type="AlphaFoldDB" id="A0A1Z9YXD9"/>
<dbReference type="SUPFAM" id="SSF103473">
    <property type="entry name" value="MFS general substrate transporter"/>
    <property type="match status" value="1"/>
</dbReference>
<feature type="transmembrane region" description="Helical" evidence="6">
    <location>
        <begin position="183"/>
        <end position="202"/>
    </location>
</feature>
<evidence type="ECO:0000313" key="9">
    <source>
        <dbReference type="Proteomes" id="UP000196536"/>
    </source>
</evidence>
<comment type="caution">
    <text evidence="8">The sequence shown here is derived from an EMBL/GenBank/DDBJ whole genome shotgun (WGS) entry which is preliminary data.</text>
</comment>